<accession>A0A2N7W9X1</accession>
<gene>
    <name evidence="2" type="ORF">C0Z19_08135</name>
</gene>
<comment type="caution">
    <text evidence="2">The sequence shown here is derived from an EMBL/GenBank/DDBJ whole genome shotgun (WGS) entry which is preliminary data.</text>
</comment>
<evidence type="ECO:0000313" key="2">
    <source>
        <dbReference type="EMBL" id="PMS26187.1"/>
    </source>
</evidence>
<feature type="domain" description="Putative DNA-binding" evidence="1">
    <location>
        <begin position="12"/>
        <end position="100"/>
    </location>
</feature>
<dbReference type="RefSeq" id="WP_102609282.1">
    <property type="nucleotide sequence ID" value="NZ_CADIKD010000008.1"/>
</dbReference>
<evidence type="ECO:0000259" key="1">
    <source>
        <dbReference type="Pfam" id="PF09836"/>
    </source>
</evidence>
<name>A0A2N7W9X1_9BURK</name>
<dbReference type="Pfam" id="PF09836">
    <property type="entry name" value="DUF2063"/>
    <property type="match status" value="1"/>
</dbReference>
<protein>
    <recommendedName>
        <fullName evidence="1">Putative DNA-binding domain-containing protein</fullName>
    </recommendedName>
</protein>
<organism evidence="2 3">
    <name type="scientific">Trinickia soli</name>
    <dbReference type="NCBI Taxonomy" id="380675"/>
    <lineage>
        <taxon>Bacteria</taxon>
        <taxon>Pseudomonadati</taxon>
        <taxon>Pseudomonadota</taxon>
        <taxon>Betaproteobacteria</taxon>
        <taxon>Burkholderiales</taxon>
        <taxon>Burkholderiaceae</taxon>
        <taxon>Trinickia</taxon>
    </lineage>
</organism>
<sequence length="257" mass="27752">MLGQPDYAALLDAFATSLGDDRNAPVGMTSTTATATATRISVYRNNVRLNRIAALADAFGNVVKLVGRDYFCALARAYVDRTPARSANLHDDGAQLPEFVRGFEPAAGLPYLGDVADVDWRLHRAYFAEDCHAIESSALTRLGPERFAAASVRFVPCVDLARSSRWPIADILRMHTGGSSAHLGAGGQSVLIWRERFAVRWEPLGPAEAEAITALMKGDAVQSAFTSSGADAGSLLARLFSHRLVHAIEEPDHEKDM</sequence>
<dbReference type="EMBL" id="PNYB01000005">
    <property type="protein sequence ID" value="PMS26187.1"/>
    <property type="molecule type" value="Genomic_DNA"/>
</dbReference>
<dbReference type="InterPro" id="IPR018640">
    <property type="entry name" value="DUF2063"/>
</dbReference>
<proteinExistence type="predicted"/>
<reference evidence="2 3" key="1">
    <citation type="submission" date="2018-01" db="EMBL/GenBank/DDBJ databases">
        <title>Whole genome analyses suggest that Burkholderia sensu lato contains two further novel genera in the rhizoxinica-symbiotica group Mycetohabitans gen. nov., and Trinickia gen. nov.: implications for the evolution of diazotrophy and nodulation in the Burkholderiaceae.</title>
        <authorList>
            <person name="Estrada-de los Santos P."/>
            <person name="Palmer M."/>
            <person name="Chavez-Ramirez B."/>
            <person name="Beukes C."/>
            <person name="Steenkamp E.T."/>
            <person name="Hirsch A.M."/>
            <person name="Manyaka P."/>
            <person name="Maluk M."/>
            <person name="Lafos M."/>
            <person name="Crook M."/>
            <person name="Gross E."/>
            <person name="Simon M.F."/>
            <person name="Bueno dos Reis Junior F."/>
            <person name="Poole P.S."/>
            <person name="Venter S.N."/>
            <person name="James E.K."/>
        </authorList>
    </citation>
    <scope>NUCLEOTIDE SEQUENCE [LARGE SCALE GENOMIC DNA]</scope>
    <source>
        <strain evidence="2 3">GP25-8</strain>
    </source>
</reference>
<dbReference type="Proteomes" id="UP000235347">
    <property type="component" value="Unassembled WGS sequence"/>
</dbReference>
<evidence type="ECO:0000313" key="3">
    <source>
        <dbReference type="Proteomes" id="UP000235347"/>
    </source>
</evidence>
<keyword evidence="3" id="KW-1185">Reference proteome</keyword>
<dbReference type="AlphaFoldDB" id="A0A2N7W9X1"/>